<evidence type="ECO:0000313" key="10">
    <source>
        <dbReference type="EMBL" id="QGT77896.1"/>
    </source>
</evidence>
<comment type="PTM">
    <text evidence="4">Phosphorylated by CheA. Phosphorylation of the N-terminal regulatory domain activates the methylesterase activity.</text>
</comment>
<comment type="catalytic activity">
    <reaction evidence="4">
        <text>L-glutaminyl-[protein] + H2O = L-glutamyl-[protein] + NH4(+)</text>
        <dbReference type="Rhea" id="RHEA:16441"/>
        <dbReference type="Rhea" id="RHEA-COMP:10207"/>
        <dbReference type="Rhea" id="RHEA-COMP:10208"/>
        <dbReference type="ChEBI" id="CHEBI:15377"/>
        <dbReference type="ChEBI" id="CHEBI:28938"/>
        <dbReference type="ChEBI" id="CHEBI:29973"/>
        <dbReference type="ChEBI" id="CHEBI:30011"/>
        <dbReference type="EC" id="3.5.1.44"/>
    </reaction>
</comment>
<keyword evidence="4" id="KW-0963">Cytoplasm</keyword>
<evidence type="ECO:0000256" key="4">
    <source>
        <dbReference type="HAMAP-Rule" id="MF_00099"/>
    </source>
</evidence>
<dbReference type="Pfam" id="PF01339">
    <property type="entry name" value="CheB_methylest"/>
    <property type="match status" value="1"/>
</dbReference>
<dbReference type="CDD" id="cd17541">
    <property type="entry name" value="REC_CheB-like"/>
    <property type="match status" value="1"/>
</dbReference>
<dbReference type="GO" id="GO:0032259">
    <property type="term" value="P:methylation"/>
    <property type="evidence" value="ECO:0007669"/>
    <property type="project" value="UniProtKB-KW"/>
</dbReference>
<dbReference type="NCBIfam" id="NF001965">
    <property type="entry name" value="PRK00742.1"/>
    <property type="match status" value="1"/>
</dbReference>
<dbReference type="GO" id="GO:0000156">
    <property type="term" value="F:phosphorelay response regulator activity"/>
    <property type="evidence" value="ECO:0007669"/>
    <property type="project" value="InterPro"/>
</dbReference>
<dbReference type="EMBL" id="CP046415">
    <property type="protein sequence ID" value="QGT77896.1"/>
    <property type="molecule type" value="Genomic_DNA"/>
</dbReference>
<dbReference type="PROSITE" id="PS50122">
    <property type="entry name" value="CHEB"/>
    <property type="match status" value="1"/>
</dbReference>
<dbReference type="SMART" id="SM00448">
    <property type="entry name" value="REC"/>
    <property type="match status" value="1"/>
</dbReference>
<dbReference type="CDD" id="cd16432">
    <property type="entry name" value="CheB_Rec"/>
    <property type="match status" value="1"/>
</dbReference>
<dbReference type="RefSeq" id="WP_136867559.1">
    <property type="nucleotide sequence ID" value="NZ_CP046415.1"/>
</dbReference>
<dbReference type="SUPFAM" id="SSF52738">
    <property type="entry name" value="Methylesterase CheB, C-terminal domain"/>
    <property type="match status" value="1"/>
</dbReference>
<keyword evidence="10" id="KW-0489">Methyltransferase</keyword>
<name>A0A6I6CTV6_9GAMM</name>
<dbReference type="EC" id="3.1.1.61" evidence="4"/>
<dbReference type="InterPro" id="IPR000673">
    <property type="entry name" value="Sig_transdc_resp-reg_Me-estase"/>
</dbReference>
<evidence type="ECO:0000256" key="1">
    <source>
        <dbReference type="ARBA" id="ARBA00022500"/>
    </source>
</evidence>
<proteinExistence type="inferred from homology"/>
<dbReference type="PANTHER" id="PTHR42872:SF3">
    <property type="entry name" value="PROTEIN-GLUTAMATE METHYLESTERASE_PROTEIN-GLUTAMINE GLUTAMINASE 1"/>
    <property type="match status" value="1"/>
</dbReference>
<evidence type="ECO:0000256" key="2">
    <source>
        <dbReference type="ARBA" id="ARBA00022801"/>
    </source>
</evidence>
<dbReference type="PANTHER" id="PTHR42872">
    <property type="entry name" value="PROTEIN-GLUTAMATE METHYLESTERASE/PROTEIN-GLUTAMINE GLUTAMINASE"/>
    <property type="match status" value="1"/>
</dbReference>
<dbReference type="InterPro" id="IPR001789">
    <property type="entry name" value="Sig_transdc_resp-reg_receiver"/>
</dbReference>
<comment type="domain">
    <text evidence="4">Contains a C-terminal catalytic domain, and an N-terminal region which modulates catalytic activity.</text>
</comment>
<accession>A0A6I6CTV6</accession>
<dbReference type="InterPro" id="IPR011006">
    <property type="entry name" value="CheY-like_superfamily"/>
</dbReference>
<dbReference type="SUPFAM" id="SSF52172">
    <property type="entry name" value="CheY-like"/>
    <property type="match status" value="1"/>
</dbReference>
<keyword evidence="10" id="KW-0808">Transferase</keyword>
<reference evidence="10 11" key="1">
    <citation type="submission" date="2019-11" db="EMBL/GenBank/DDBJ databases">
        <authorList>
            <person name="Zhang J."/>
            <person name="Sun C."/>
        </authorList>
    </citation>
    <scope>NUCLEOTIDE SEQUENCE [LARGE SCALE GENOMIC DNA]</scope>
    <source>
        <strain evidence="11">sp2</strain>
    </source>
</reference>
<organism evidence="10 11">
    <name type="scientific">Guyparkeria halophila</name>
    <dbReference type="NCBI Taxonomy" id="47960"/>
    <lineage>
        <taxon>Bacteria</taxon>
        <taxon>Pseudomonadati</taxon>
        <taxon>Pseudomonadota</taxon>
        <taxon>Gammaproteobacteria</taxon>
        <taxon>Chromatiales</taxon>
        <taxon>Thioalkalibacteraceae</taxon>
        <taxon>Guyparkeria</taxon>
    </lineage>
</organism>
<evidence type="ECO:0000256" key="3">
    <source>
        <dbReference type="ARBA" id="ARBA00048267"/>
    </source>
</evidence>
<evidence type="ECO:0000256" key="7">
    <source>
        <dbReference type="SAM" id="MobiDB-lite"/>
    </source>
</evidence>
<protein>
    <recommendedName>
        <fullName evidence="4">Protein-glutamate methylesterase/protein-glutamine glutaminase</fullName>
        <ecNumber evidence="4">3.1.1.61</ecNumber>
        <ecNumber evidence="4">3.5.1.44</ecNumber>
    </recommendedName>
</protein>
<feature type="region of interest" description="Disordered" evidence="7">
    <location>
        <begin position="133"/>
        <end position="168"/>
    </location>
</feature>
<keyword evidence="4 6" id="KW-0597">Phosphoprotein</keyword>
<evidence type="ECO:0000256" key="5">
    <source>
        <dbReference type="PROSITE-ProRule" id="PRU00050"/>
    </source>
</evidence>
<dbReference type="InterPro" id="IPR008248">
    <property type="entry name" value="CheB-like"/>
</dbReference>
<dbReference type="EC" id="3.5.1.44" evidence="4"/>
<feature type="active site" evidence="4 5">
    <location>
        <position position="208"/>
    </location>
</feature>
<dbReference type="AlphaFoldDB" id="A0A6I6CTV6"/>
<keyword evidence="11" id="KW-1185">Reference proteome</keyword>
<sequence length="360" mass="37496">MPIRLLIVDDSLFFRRALREVFSSDPRLEVVGEASNGRQAVLKACELKPDIITMDVEMPIMDGISAVRRITDRCPTPILMLSALTKAGAEATLDALDAGAVDFFPKNGDDPEDTLARSGRRLCSRVRMLALRSQRESGSGGAGAGARSETPPAASEPRQRGGRSAPSGFLSRQGLVVIGASTGGPAAVPAVLGKLPTDFPVPIVIAQHMPGAFTGPFAQRLNDSMPIRVIEASDGEVLRPGTAYVIPGGKHGELAGRHGAYKLNLRAPVADEHYRPSVSLAFSSAARVAGDDLLAVVLTGMGDDGAEGARQVTAARGHVWAQDQATSVIYGMPAAVAKANLAESILPLGQIGAAIGGALR</sequence>
<evidence type="ECO:0000259" key="8">
    <source>
        <dbReference type="PROSITE" id="PS50110"/>
    </source>
</evidence>
<comment type="subcellular location">
    <subcellularLocation>
        <location evidence="4">Cytoplasm</location>
    </subcellularLocation>
</comment>
<dbReference type="HAMAP" id="MF_00099">
    <property type="entry name" value="CheB_chemtxs"/>
    <property type="match status" value="1"/>
</dbReference>
<dbReference type="PROSITE" id="PS50110">
    <property type="entry name" value="RESPONSE_REGULATORY"/>
    <property type="match status" value="1"/>
</dbReference>
<comment type="function">
    <text evidence="4">Involved in chemotaxis. Part of a chemotaxis signal transduction system that modulates chemotaxis in response to various stimuli. Catalyzes the demethylation of specific methylglutamate residues introduced into the chemoreceptors (methyl-accepting chemotaxis proteins or MCP) by CheR. Also mediates the irreversible deamidation of specific glutamine residues to glutamic acid.</text>
</comment>
<dbReference type="PIRSF" id="PIRSF000876">
    <property type="entry name" value="RR_chemtxs_CheB"/>
    <property type="match status" value="1"/>
</dbReference>
<dbReference type="GO" id="GO:0008984">
    <property type="term" value="F:protein-glutamate methylesterase activity"/>
    <property type="evidence" value="ECO:0007669"/>
    <property type="project" value="UniProtKB-UniRule"/>
</dbReference>
<feature type="modified residue" description="4-aspartylphosphate" evidence="4 6">
    <location>
        <position position="55"/>
    </location>
</feature>
<dbReference type="Gene3D" id="3.40.50.180">
    <property type="entry name" value="Methylesterase CheB, C-terminal domain"/>
    <property type="match status" value="1"/>
</dbReference>
<dbReference type="GO" id="GO:0006935">
    <property type="term" value="P:chemotaxis"/>
    <property type="evidence" value="ECO:0007669"/>
    <property type="project" value="UniProtKB-UniRule"/>
</dbReference>
<keyword evidence="1 4" id="KW-0145">Chemotaxis</keyword>
<dbReference type="GO" id="GO:0008168">
    <property type="term" value="F:methyltransferase activity"/>
    <property type="evidence" value="ECO:0007669"/>
    <property type="project" value="UniProtKB-KW"/>
</dbReference>
<dbReference type="InterPro" id="IPR035909">
    <property type="entry name" value="CheB_C"/>
</dbReference>
<dbReference type="GO" id="GO:0050568">
    <property type="term" value="F:protein-glutamine glutaminase activity"/>
    <property type="evidence" value="ECO:0007669"/>
    <property type="project" value="UniProtKB-UniRule"/>
</dbReference>
<feature type="active site" evidence="4 5">
    <location>
        <position position="181"/>
    </location>
</feature>
<evidence type="ECO:0000259" key="9">
    <source>
        <dbReference type="PROSITE" id="PS50122"/>
    </source>
</evidence>
<dbReference type="Pfam" id="PF00072">
    <property type="entry name" value="Response_reg"/>
    <property type="match status" value="1"/>
</dbReference>
<keyword evidence="2 4" id="KW-0378">Hydrolase</keyword>
<dbReference type="KEGG" id="ghl:GM160_02715"/>
<comment type="similarity">
    <text evidence="4">Belongs to the CheB family.</text>
</comment>
<evidence type="ECO:0000313" key="11">
    <source>
        <dbReference type="Proteomes" id="UP000427716"/>
    </source>
</evidence>
<gene>
    <name evidence="4 10" type="primary">cheB</name>
    <name evidence="10" type="ORF">GM160_02715</name>
</gene>
<dbReference type="Gene3D" id="3.40.50.2300">
    <property type="match status" value="1"/>
</dbReference>
<feature type="domain" description="CheB-type methylesterase" evidence="9">
    <location>
        <begin position="169"/>
        <end position="360"/>
    </location>
</feature>
<feature type="domain" description="Response regulatory" evidence="8">
    <location>
        <begin position="4"/>
        <end position="121"/>
    </location>
</feature>
<evidence type="ECO:0000256" key="6">
    <source>
        <dbReference type="PROSITE-ProRule" id="PRU00169"/>
    </source>
</evidence>
<comment type="catalytic activity">
    <reaction evidence="3 4">
        <text>[protein]-L-glutamate 5-O-methyl ester + H2O = L-glutamyl-[protein] + methanol + H(+)</text>
        <dbReference type="Rhea" id="RHEA:23236"/>
        <dbReference type="Rhea" id="RHEA-COMP:10208"/>
        <dbReference type="Rhea" id="RHEA-COMP:10311"/>
        <dbReference type="ChEBI" id="CHEBI:15377"/>
        <dbReference type="ChEBI" id="CHEBI:15378"/>
        <dbReference type="ChEBI" id="CHEBI:17790"/>
        <dbReference type="ChEBI" id="CHEBI:29973"/>
        <dbReference type="ChEBI" id="CHEBI:82795"/>
        <dbReference type="EC" id="3.1.1.61"/>
    </reaction>
</comment>
<feature type="active site" evidence="4 5">
    <location>
        <position position="304"/>
    </location>
</feature>
<dbReference type="GO" id="GO:0005737">
    <property type="term" value="C:cytoplasm"/>
    <property type="evidence" value="ECO:0007669"/>
    <property type="project" value="UniProtKB-SubCell"/>
</dbReference>
<dbReference type="Proteomes" id="UP000427716">
    <property type="component" value="Chromosome"/>
</dbReference>